<evidence type="ECO:0000256" key="15">
    <source>
        <dbReference type="RuleBase" id="RU000618"/>
    </source>
</evidence>
<feature type="binding site" evidence="14">
    <location>
        <position position="141"/>
    </location>
    <ligand>
        <name>NAD(+)</name>
        <dbReference type="ChEBI" id="CHEBI:57540"/>
    </ligand>
</feature>
<dbReference type="CDD" id="cd00114">
    <property type="entry name" value="LIGANc"/>
    <property type="match status" value="1"/>
</dbReference>
<dbReference type="Pfam" id="PF01653">
    <property type="entry name" value="DNA_ligase_aden"/>
    <property type="match status" value="1"/>
</dbReference>
<keyword evidence="11 14" id="KW-0234">DNA repair</keyword>
<dbReference type="FunFam" id="2.40.50.140:FF:000012">
    <property type="entry name" value="DNA ligase"/>
    <property type="match status" value="1"/>
</dbReference>
<dbReference type="SMART" id="SM00532">
    <property type="entry name" value="LIGANc"/>
    <property type="match status" value="1"/>
</dbReference>
<evidence type="ECO:0000256" key="4">
    <source>
        <dbReference type="ARBA" id="ARBA00022598"/>
    </source>
</evidence>
<dbReference type="Pfam" id="PF14520">
    <property type="entry name" value="HHH_5"/>
    <property type="match status" value="1"/>
</dbReference>
<dbReference type="PROSITE" id="PS01056">
    <property type="entry name" value="DNA_LIGASE_N2"/>
    <property type="match status" value="1"/>
</dbReference>
<dbReference type="InterPro" id="IPR001679">
    <property type="entry name" value="DNA_ligase"/>
</dbReference>
<dbReference type="PANTHER" id="PTHR23389:SF9">
    <property type="entry name" value="DNA LIGASE"/>
    <property type="match status" value="1"/>
</dbReference>
<evidence type="ECO:0000256" key="9">
    <source>
        <dbReference type="ARBA" id="ARBA00022842"/>
    </source>
</evidence>
<comment type="cofactor">
    <cofactor evidence="14">
        <name>Mg(2+)</name>
        <dbReference type="ChEBI" id="CHEBI:18420"/>
    </cofactor>
    <cofactor evidence="14">
        <name>Mn(2+)</name>
        <dbReference type="ChEBI" id="CHEBI:29035"/>
    </cofactor>
</comment>
<dbReference type="GO" id="GO:0003911">
    <property type="term" value="F:DNA ligase (NAD+) activity"/>
    <property type="evidence" value="ECO:0007669"/>
    <property type="project" value="UniProtKB-UniRule"/>
</dbReference>
<dbReference type="PANTHER" id="PTHR23389">
    <property type="entry name" value="CHROMOSOME TRANSMISSION FIDELITY FACTOR 18"/>
    <property type="match status" value="1"/>
</dbReference>
<evidence type="ECO:0000256" key="1">
    <source>
        <dbReference type="ARBA" id="ARBA00004067"/>
    </source>
</evidence>
<dbReference type="SUPFAM" id="SSF52113">
    <property type="entry name" value="BRCT domain"/>
    <property type="match status" value="1"/>
</dbReference>
<dbReference type="HAMAP" id="MF_01588">
    <property type="entry name" value="DNA_ligase_A"/>
    <property type="match status" value="1"/>
</dbReference>
<dbReference type="PIRSF" id="PIRSF001604">
    <property type="entry name" value="LigA"/>
    <property type="match status" value="1"/>
</dbReference>
<dbReference type="Gene3D" id="1.10.287.610">
    <property type="entry name" value="Helix hairpin bin"/>
    <property type="match status" value="1"/>
</dbReference>
<dbReference type="Pfam" id="PF12826">
    <property type="entry name" value="HHH_2"/>
    <property type="match status" value="1"/>
</dbReference>
<feature type="active site" description="N6-AMP-lysine intermediate" evidence="14">
    <location>
        <position position="120"/>
    </location>
</feature>
<keyword evidence="8 14" id="KW-0862">Zinc</keyword>
<dbReference type="Gene3D" id="6.20.10.30">
    <property type="match status" value="1"/>
</dbReference>
<evidence type="ECO:0000256" key="14">
    <source>
        <dbReference type="HAMAP-Rule" id="MF_01588"/>
    </source>
</evidence>
<dbReference type="EMBL" id="CP019650">
    <property type="protein sequence ID" value="AQQ67357.1"/>
    <property type="molecule type" value="Genomic_DNA"/>
</dbReference>
<gene>
    <name evidence="14 17" type="primary">ligA</name>
    <name evidence="17" type="ORF">Mag101_06705</name>
</gene>
<comment type="function">
    <text evidence="1 14">DNA ligase that catalyzes the formation of phosphodiester linkages between 5'-phosphoryl and 3'-hydroxyl groups in double-stranded DNA using NAD as a coenzyme and as the energy source for the reaction. It is essential for DNA replication and repair of damaged DNA.</text>
</comment>
<dbReference type="Pfam" id="PF03119">
    <property type="entry name" value="DNA_ligase_ZBD"/>
    <property type="match status" value="1"/>
</dbReference>
<keyword evidence="10 14" id="KW-0520">NAD</keyword>
<dbReference type="GO" id="GO:0003677">
    <property type="term" value="F:DNA binding"/>
    <property type="evidence" value="ECO:0007669"/>
    <property type="project" value="InterPro"/>
</dbReference>
<keyword evidence="14" id="KW-0464">Manganese</keyword>
<dbReference type="SUPFAM" id="SSF50249">
    <property type="entry name" value="Nucleic acid-binding proteins"/>
    <property type="match status" value="1"/>
</dbReference>
<dbReference type="InterPro" id="IPR010994">
    <property type="entry name" value="RuvA_2-like"/>
</dbReference>
<dbReference type="InterPro" id="IPR012340">
    <property type="entry name" value="NA-bd_OB-fold"/>
</dbReference>
<dbReference type="eggNOG" id="COG0272">
    <property type="taxonomic scope" value="Bacteria"/>
</dbReference>
<dbReference type="Gene3D" id="2.40.50.140">
    <property type="entry name" value="Nucleic acid-binding proteins"/>
    <property type="match status" value="1"/>
</dbReference>
<dbReference type="InterPro" id="IPR001357">
    <property type="entry name" value="BRCT_dom"/>
</dbReference>
<comment type="catalytic activity">
    <reaction evidence="12 14 15">
        <text>NAD(+) + (deoxyribonucleotide)n-3'-hydroxyl + 5'-phospho-(deoxyribonucleotide)m = (deoxyribonucleotide)n+m + AMP + beta-nicotinamide D-nucleotide.</text>
        <dbReference type="EC" id="6.5.1.2"/>
    </reaction>
</comment>
<dbReference type="InterPro" id="IPR004149">
    <property type="entry name" value="Znf_DNAligase_C4"/>
</dbReference>
<dbReference type="InterPro" id="IPR036420">
    <property type="entry name" value="BRCT_dom_sf"/>
</dbReference>
<evidence type="ECO:0000256" key="13">
    <source>
        <dbReference type="ARBA" id="ARBA00060881"/>
    </source>
</evidence>
<keyword evidence="18" id="KW-1185">Reference proteome</keyword>
<dbReference type="Gene3D" id="1.10.150.20">
    <property type="entry name" value="5' to 3' exonuclease, C-terminal subdomain"/>
    <property type="match status" value="2"/>
</dbReference>
<keyword evidence="7 14" id="KW-0227">DNA damage</keyword>
<dbReference type="InterPro" id="IPR033136">
    <property type="entry name" value="DNA_ligase_CS"/>
</dbReference>
<dbReference type="SMART" id="SM00278">
    <property type="entry name" value="HhH1"/>
    <property type="match status" value="4"/>
</dbReference>
<evidence type="ECO:0000256" key="12">
    <source>
        <dbReference type="ARBA" id="ARBA00034005"/>
    </source>
</evidence>
<dbReference type="PROSITE" id="PS01055">
    <property type="entry name" value="DNA_LIGASE_N1"/>
    <property type="match status" value="1"/>
</dbReference>
<dbReference type="SMART" id="SM00292">
    <property type="entry name" value="BRCT"/>
    <property type="match status" value="1"/>
</dbReference>
<feature type="binding site" evidence="14">
    <location>
        <begin position="37"/>
        <end position="41"/>
    </location>
    <ligand>
        <name>NAD(+)</name>
        <dbReference type="ChEBI" id="CHEBI:57540"/>
    </ligand>
</feature>
<keyword evidence="4 14" id="KW-0436">Ligase</keyword>
<dbReference type="InterPro" id="IPR041663">
    <property type="entry name" value="DisA/LigA_HHH"/>
</dbReference>
<evidence type="ECO:0000256" key="11">
    <source>
        <dbReference type="ARBA" id="ARBA00023204"/>
    </source>
</evidence>
<comment type="caution">
    <text evidence="14">Lacks conserved residue(s) required for the propagation of feature annotation.</text>
</comment>
<dbReference type="InterPro" id="IPR018239">
    <property type="entry name" value="DNA_ligase_AS"/>
</dbReference>
<dbReference type="Pfam" id="PF03120">
    <property type="entry name" value="OB_DNA_ligase"/>
    <property type="match status" value="1"/>
</dbReference>
<evidence type="ECO:0000256" key="3">
    <source>
        <dbReference type="ARBA" id="ARBA00013308"/>
    </source>
</evidence>
<dbReference type="OrthoDB" id="9759736at2"/>
<dbReference type="STRING" id="260552.Mag101_06705"/>
<dbReference type="SUPFAM" id="SSF56091">
    <property type="entry name" value="DNA ligase/mRNA capping enzyme, catalytic domain"/>
    <property type="match status" value="1"/>
</dbReference>
<evidence type="ECO:0000256" key="10">
    <source>
        <dbReference type="ARBA" id="ARBA00023027"/>
    </source>
</evidence>
<proteinExistence type="inferred from homology"/>
<keyword evidence="5 14" id="KW-0235">DNA replication</keyword>
<dbReference type="FunFam" id="1.10.287.610:FF:000002">
    <property type="entry name" value="DNA ligase"/>
    <property type="match status" value="1"/>
</dbReference>
<keyword evidence="9 14" id="KW-0460">Magnesium</keyword>
<dbReference type="FunFam" id="1.10.150.20:FF:000007">
    <property type="entry name" value="DNA ligase"/>
    <property type="match status" value="1"/>
</dbReference>
<dbReference type="InterPro" id="IPR003583">
    <property type="entry name" value="Hlx-hairpin-Hlx_DNA-bd_motif"/>
</dbReference>
<dbReference type="AlphaFoldDB" id="A0A1Q2M505"/>
<dbReference type="SUPFAM" id="SSF47781">
    <property type="entry name" value="RuvA domain 2-like"/>
    <property type="match status" value="1"/>
</dbReference>
<dbReference type="NCBIfam" id="TIGR00575">
    <property type="entry name" value="dnlj"/>
    <property type="match status" value="1"/>
</dbReference>
<evidence type="ECO:0000256" key="8">
    <source>
        <dbReference type="ARBA" id="ARBA00022833"/>
    </source>
</evidence>
<dbReference type="InterPro" id="IPR013840">
    <property type="entry name" value="DNAligase_N"/>
</dbReference>
<evidence type="ECO:0000256" key="6">
    <source>
        <dbReference type="ARBA" id="ARBA00022723"/>
    </source>
</evidence>
<evidence type="ECO:0000256" key="7">
    <source>
        <dbReference type="ARBA" id="ARBA00022763"/>
    </source>
</evidence>
<keyword evidence="6 14" id="KW-0479">Metal-binding</keyword>
<protein>
    <recommendedName>
        <fullName evidence="3 14">DNA ligase</fullName>
        <ecNumber evidence="2 14">6.5.1.2</ecNumber>
    </recommendedName>
    <alternativeName>
        <fullName evidence="14">Polydeoxyribonucleotide synthase [NAD(+)]</fullName>
    </alternativeName>
</protein>
<dbReference type="Gene3D" id="3.30.470.30">
    <property type="entry name" value="DNA ligase/mRNA capping enzyme"/>
    <property type="match status" value="1"/>
</dbReference>
<dbReference type="NCBIfam" id="NF005932">
    <property type="entry name" value="PRK07956.1"/>
    <property type="match status" value="1"/>
</dbReference>
<dbReference type="PROSITE" id="PS50172">
    <property type="entry name" value="BRCT"/>
    <property type="match status" value="1"/>
</dbReference>
<dbReference type="GO" id="GO:0046872">
    <property type="term" value="F:metal ion binding"/>
    <property type="evidence" value="ECO:0007669"/>
    <property type="project" value="UniProtKB-KW"/>
</dbReference>
<dbReference type="Pfam" id="PF00533">
    <property type="entry name" value="BRCT"/>
    <property type="match status" value="1"/>
</dbReference>
<dbReference type="Proteomes" id="UP000188219">
    <property type="component" value="Chromosome"/>
</dbReference>
<evidence type="ECO:0000256" key="5">
    <source>
        <dbReference type="ARBA" id="ARBA00022705"/>
    </source>
</evidence>
<dbReference type="FunFam" id="1.10.150.20:FF:000006">
    <property type="entry name" value="DNA ligase"/>
    <property type="match status" value="1"/>
</dbReference>
<evidence type="ECO:0000313" key="18">
    <source>
        <dbReference type="Proteomes" id="UP000188219"/>
    </source>
</evidence>
<organism evidence="17 18">
    <name type="scientific">Microbulbifer agarilyticus</name>
    <dbReference type="NCBI Taxonomy" id="260552"/>
    <lineage>
        <taxon>Bacteria</taxon>
        <taxon>Pseudomonadati</taxon>
        <taxon>Pseudomonadota</taxon>
        <taxon>Gammaproteobacteria</taxon>
        <taxon>Cellvibrionales</taxon>
        <taxon>Microbulbiferaceae</taxon>
        <taxon>Microbulbifer</taxon>
    </lineage>
</organism>
<feature type="binding site" evidence="14">
    <location>
        <position position="319"/>
    </location>
    <ligand>
        <name>NAD(+)</name>
        <dbReference type="ChEBI" id="CHEBI:57540"/>
    </ligand>
</feature>
<dbReference type="GO" id="GO:0006281">
    <property type="term" value="P:DNA repair"/>
    <property type="evidence" value="ECO:0007669"/>
    <property type="project" value="UniProtKB-KW"/>
</dbReference>
<feature type="binding site" evidence="14">
    <location>
        <position position="118"/>
    </location>
    <ligand>
        <name>NAD(+)</name>
        <dbReference type="ChEBI" id="CHEBI:57540"/>
    </ligand>
</feature>
<feature type="binding site" evidence="14">
    <location>
        <begin position="86"/>
        <end position="87"/>
    </location>
    <ligand>
        <name>NAD(+)</name>
        <dbReference type="ChEBI" id="CHEBI:57540"/>
    </ligand>
</feature>
<feature type="domain" description="BRCT" evidence="16">
    <location>
        <begin position="595"/>
        <end position="673"/>
    </location>
</feature>
<feature type="binding site" evidence="14">
    <location>
        <position position="413"/>
    </location>
    <ligand>
        <name>Zn(2+)</name>
        <dbReference type="ChEBI" id="CHEBI:29105"/>
    </ligand>
</feature>
<reference evidence="17" key="1">
    <citation type="submission" date="2017-02" db="EMBL/GenBank/DDBJ databases">
        <title>Genome of Microbulbifer agarilyticus GP101.</title>
        <authorList>
            <person name="Jung J."/>
            <person name="Bae S.S."/>
            <person name="Baek K."/>
        </authorList>
    </citation>
    <scope>NUCLEOTIDE SEQUENCE [LARGE SCALE GENOMIC DNA]</scope>
    <source>
        <strain evidence="17">GP101</strain>
    </source>
</reference>
<feature type="binding site" evidence="14">
    <location>
        <position position="437"/>
    </location>
    <ligand>
        <name>Zn(2+)</name>
        <dbReference type="ChEBI" id="CHEBI:29105"/>
    </ligand>
</feature>
<dbReference type="InterPro" id="IPR004150">
    <property type="entry name" value="NAD_DNA_ligase_OB"/>
</dbReference>
<evidence type="ECO:0000256" key="2">
    <source>
        <dbReference type="ARBA" id="ARBA00012722"/>
    </source>
</evidence>
<feature type="binding site" evidence="14">
    <location>
        <position position="416"/>
    </location>
    <ligand>
        <name>Zn(2+)</name>
        <dbReference type="ChEBI" id="CHEBI:29105"/>
    </ligand>
</feature>
<comment type="similarity">
    <text evidence="13 14">Belongs to the NAD-dependent DNA ligase family. LigA subfamily.</text>
</comment>
<feature type="binding site" evidence="14">
    <location>
        <position position="295"/>
    </location>
    <ligand>
        <name>NAD(+)</name>
        <dbReference type="ChEBI" id="CHEBI:57540"/>
    </ligand>
</feature>
<feature type="binding site" evidence="14">
    <location>
        <position position="178"/>
    </location>
    <ligand>
        <name>NAD(+)</name>
        <dbReference type="ChEBI" id="CHEBI:57540"/>
    </ligand>
</feature>
<dbReference type="InterPro" id="IPR013839">
    <property type="entry name" value="DNAligase_adenylation"/>
</dbReference>
<dbReference type="EC" id="6.5.1.2" evidence="2 14"/>
<evidence type="ECO:0000313" key="17">
    <source>
        <dbReference type="EMBL" id="AQQ67357.1"/>
    </source>
</evidence>
<dbReference type="GO" id="GO:0005829">
    <property type="term" value="C:cytosol"/>
    <property type="evidence" value="ECO:0007669"/>
    <property type="project" value="TreeGrafter"/>
</dbReference>
<dbReference type="GO" id="GO:0006260">
    <property type="term" value="P:DNA replication"/>
    <property type="evidence" value="ECO:0007669"/>
    <property type="project" value="UniProtKB-KW"/>
</dbReference>
<accession>A0A1Q2M505</accession>
<name>A0A1Q2M505_9GAMM</name>
<sequence length="678" mass="74885">MTKTIPPEAQQRAQQLHDILNRANYEYYVLDAPDLPDAEYDRCLRELQQLEDSYPQLVSSDSPTQRVGAEPLAAFTQIRHEMPMLSLDNAFSDEDMEDFDRRIRERLNSAEPVEYACEPKLDGIAVSLLYRKGLLERAATRGDGTVGEDITQNVRTILSIPLKLLADDVPEVLEVRGEIYMPKAGFDALNEKARAAGEKLFVNPRNAAAGSLRQLDSRITAQRPLEMCAYSVGLVEGGELPERHSDILAQLNLWGFRINAEMAVAENIQQCIDYHRKLGEKRAELPYDIDGIVFKVNSIPLQKRLGFVARAPRWATAYKFPAQEEMTQLLDVEFQVGRTGAVTPVARLQPVFVGGVTVSNATLHNRDEIERLGVKIGDTVIIRRAGDVIPQVVSVVESRRPEDARDIEFPTHCPVCDSPVEATPGEAVARCSGGLICSAQRKQAIKHFASRKAMDIDGLGDKLVEQLVDEGLLHSVSGLYHLSLEPLMGLERMGEKSAQNLLDALERSKDTTLPKFLYALGVREVGEATARNLARHFGDLDHLMQADSEALQQVEDVGPVVAHYVAEFFEQAHNLEEVAALQQAGVHWEAEVQETGSQPLAGQTWVLTGKLETLSRSEAKDYLQRLGAKVAGSVSANTHMVVAGPGAGSKLNKAQELNLPVLDEEGLMAKLREWGVEI</sequence>
<dbReference type="RefSeq" id="WP_077402500.1">
    <property type="nucleotide sequence ID" value="NZ_CP019650.1"/>
</dbReference>
<dbReference type="KEGG" id="maga:Mag101_06705"/>
<dbReference type="FunFam" id="3.30.470.30:FF:000001">
    <property type="entry name" value="DNA ligase"/>
    <property type="match status" value="1"/>
</dbReference>
<dbReference type="Gene3D" id="3.40.50.10190">
    <property type="entry name" value="BRCT domain"/>
    <property type="match status" value="1"/>
</dbReference>
<evidence type="ECO:0000259" key="16">
    <source>
        <dbReference type="PROSITE" id="PS50172"/>
    </source>
</evidence>